<sequence>MSILDSLKWRYAVKRMTGEKVAQEKVDVVVEAARHAATSIGLQPFSVIVIEDPELRKQIAPIAFNQPQITESSHLLVFAAWADMTEAQVDEFVQHVANERGIPVANLKGLKDMAWGAVSGKTPEHRYEWFVRQTYIAFGTAIAAAATERIDASPMEGFNGPALDAFLGLDKKGLRAVTLLALGHRDEANDMFANAKKVRRPREKFEVKL</sequence>
<dbReference type="PANTHER" id="PTHR43673:SF2">
    <property type="entry name" value="NITROREDUCTASE"/>
    <property type="match status" value="1"/>
</dbReference>
<dbReference type="GO" id="GO:0016491">
    <property type="term" value="F:oxidoreductase activity"/>
    <property type="evidence" value="ECO:0007669"/>
    <property type="project" value="UniProtKB-KW"/>
</dbReference>
<evidence type="ECO:0000256" key="4">
    <source>
        <dbReference type="ARBA" id="ARBA00022643"/>
    </source>
</evidence>
<evidence type="ECO:0000313" key="7">
    <source>
        <dbReference type="EMBL" id="PUZ23093.1"/>
    </source>
</evidence>
<comment type="similarity">
    <text evidence="2">Belongs to the nitroreductase family.</text>
</comment>
<dbReference type="Proteomes" id="UP000244450">
    <property type="component" value="Unassembled WGS sequence"/>
</dbReference>
<proteinExistence type="inferred from homology"/>
<dbReference type="RefSeq" id="WP_108688837.1">
    <property type="nucleotide sequence ID" value="NZ_QCYK01000003.1"/>
</dbReference>
<accession>A0A2T7BDB6</accession>
<dbReference type="InterPro" id="IPR029479">
    <property type="entry name" value="Nitroreductase"/>
</dbReference>
<evidence type="ECO:0000256" key="5">
    <source>
        <dbReference type="ARBA" id="ARBA00023002"/>
    </source>
</evidence>
<evidence type="ECO:0000256" key="3">
    <source>
        <dbReference type="ARBA" id="ARBA00022630"/>
    </source>
</evidence>
<gene>
    <name evidence="7" type="ORF">DCC81_22075</name>
</gene>
<evidence type="ECO:0000259" key="6">
    <source>
        <dbReference type="Pfam" id="PF00881"/>
    </source>
</evidence>
<organism evidence="7 8">
    <name type="scientific">Chitinophaga parva</name>
    <dbReference type="NCBI Taxonomy" id="2169414"/>
    <lineage>
        <taxon>Bacteria</taxon>
        <taxon>Pseudomonadati</taxon>
        <taxon>Bacteroidota</taxon>
        <taxon>Chitinophagia</taxon>
        <taxon>Chitinophagales</taxon>
        <taxon>Chitinophagaceae</taxon>
        <taxon>Chitinophaga</taxon>
    </lineage>
</organism>
<evidence type="ECO:0000313" key="8">
    <source>
        <dbReference type="Proteomes" id="UP000244450"/>
    </source>
</evidence>
<dbReference type="EMBL" id="QCYK01000003">
    <property type="protein sequence ID" value="PUZ23093.1"/>
    <property type="molecule type" value="Genomic_DNA"/>
</dbReference>
<name>A0A2T7BDB6_9BACT</name>
<protein>
    <submittedName>
        <fullName evidence="7">NAD(P)H-dependent oxidoreductase</fullName>
    </submittedName>
</protein>
<comment type="cofactor">
    <cofactor evidence="1">
        <name>FMN</name>
        <dbReference type="ChEBI" id="CHEBI:58210"/>
    </cofactor>
</comment>
<dbReference type="InterPro" id="IPR000415">
    <property type="entry name" value="Nitroreductase-like"/>
</dbReference>
<dbReference type="SUPFAM" id="SSF55469">
    <property type="entry name" value="FMN-dependent nitroreductase-like"/>
    <property type="match status" value="1"/>
</dbReference>
<dbReference type="PANTHER" id="PTHR43673">
    <property type="entry name" value="NAD(P)H NITROREDUCTASE YDGI-RELATED"/>
    <property type="match status" value="1"/>
</dbReference>
<dbReference type="OrthoDB" id="9809288at2"/>
<dbReference type="AlphaFoldDB" id="A0A2T7BDB6"/>
<evidence type="ECO:0000256" key="1">
    <source>
        <dbReference type="ARBA" id="ARBA00001917"/>
    </source>
</evidence>
<keyword evidence="5" id="KW-0560">Oxidoreductase</keyword>
<keyword evidence="4" id="KW-0288">FMN</keyword>
<keyword evidence="3" id="KW-0285">Flavoprotein</keyword>
<comment type="caution">
    <text evidence="7">The sequence shown here is derived from an EMBL/GenBank/DDBJ whole genome shotgun (WGS) entry which is preliminary data.</text>
</comment>
<dbReference type="Gene3D" id="3.40.109.10">
    <property type="entry name" value="NADH Oxidase"/>
    <property type="match status" value="1"/>
</dbReference>
<reference evidence="7 8" key="1">
    <citation type="submission" date="2018-04" db="EMBL/GenBank/DDBJ databases">
        <title>Chitinophaga fuyangensis sp. nov., isolated from soil in a chemical factory.</title>
        <authorList>
            <person name="Chen K."/>
        </authorList>
    </citation>
    <scope>NUCLEOTIDE SEQUENCE [LARGE SCALE GENOMIC DNA]</scope>
    <source>
        <strain evidence="7 8">LY-1</strain>
    </source>
</reference>
<feature type="domain" description="Nitroreductase" evidence="6">
    <location>
        <begin position="7"/>
        <end position="184"/>
    </location>
</feature>
<dbReference type="Pfam" id="PF00881">
    <property type="entry name" value="Nitroreductase"/>
    <property type="match status" value="1"/>
</dbReference>
<keyword evidence="8" id="KW-1185">Reference proteome</keyword>
<evidence type="ECO:0000256" key="2">
    <source>
        <dbReference type="ARBA" id="ARBA00007118"/>
    </source>
</evidence>